<evidence type="ECO:0000313" key="2">
    <source>
        <dbReference type="EMBL" id="MDH1321143.1"/>
    </source>
</evidence>
<dbReference type="Proteomes" id="UP001158416">
    <property type="component" value="Unassembled WGS sequence"/>
</dbReference>
<sequence>MSDINKQALREELSNPATGSNAHLRKLALALLDELGAGEQQIKTLESRNHRLDGIIAAAEKRIAELQELRKADSAYHEMLKRLYDECDTGERRGNGSQSGVAMPSWLTVEAARLLLGVK</sequence>
<comment type="caution">
    <text evidence="2">The sequence shown here is derived from an EMBL/GenBank/DDBJ whole genome shotgun (WGS) entry which is preliminary data.</text>
</comment>
<dbReference type="AlphaFoldDB" id="A0AA42PW40"/>
<keyword evidence="1" id="KW-0175">Coiled coil</keyword>
<reference evidence="2" key="1">
    <citation type="submission" date="2022-09" db="EMBL/GenBank/DDBJ databases">
        <title>Intensive care unit water sources are persistently colonized with multi-drug resistant bacteria and are the site of extensive horizontal gene transfer of antibiotic resistance genes.</title>
        <authorList>
            <person name="Diorio-Toth L."/>
        </authorList>
    </citation>
    <scope>NUCLEOTIDE SEQUENCE</scope>
    <source>
        <strain evidence="2">GD03936</strain>
    </source>
</reference>
<proteinExistence type="predicted"/>
<name>A0AA42PW40_9ENTR</name>
<protein>
    <submittedName>
        <fullName evidence="2">DUF724 domain-containing protein</fullName>
    </submittedName>
</protein>
<organism evidence="2 3">
    <name type="scientific">Enterobacter bugandensis</name>
    <dbReference type="NCBI Taxonomy" id="881260"/>
    <lineage>
        <taxon>Bacteria</taxon>
        <taxon>Pseudomonadati</taxon>
        <taxon>Pseudomonadota</taxon>
        <taxon>Gammaproteobacteria</taxon>
        <taxon>Enterobacterales</taxon>
        <taxon>Enterobacteriaceae</taxon>
        <taxon>Enterobacter</taxon>
    </lineage>
</organism>
<evidence type="ECO:0000313" key="3">
    <source>
        <dbReference type="Proteomes" id="UP001158416"/>
    </source>
</evidence>
<dbReference type="EMBL" id="JAOCAP010000020">
    <property type="protein sequence ID" value="MDH1321143.1"/>
    <property type="molecule type" value="Genomic_DNA"/>
</dbReference>
<accession>A0AA42PW40</accession>
<gene>
    <name evidence="2" type="ORF">N5C39_22485</name>
</gene>
<dbReference type="RefSeq" id="WP_280030304.1">
    <property type="nucleotide sequence ID" value="NZ_JAOCAP010000020.1"/>
</dbReference>
<evidence type="ECO:0000256" key="1">
    <source>
        <dbReference type="SAM" id="Coils"/>
    </source>
</evidence>
<feature type="coiled-coil region" evidence="1">
    <location>
        <begin position="42"/>
        <end position="69"/>
    </location>
</feature>